<dbReference type="STRING" id="489703.SAMN04488038_10986"/>
<accession>A0A1H9HY79</accession>
<feature type="domain" description="VWFA" evidence="2">
    <location>
        <begin position="145"/>
        <end position="403"/>
    </location>
</feature>
<dbReference type="InterPro" id="IPR028087">
    <property type="entry name" value="Tad_N"/>
</dbReference>
<feature type="transmembrane region" description="Helical" evidence="1">
    <location>
        <begin position="12"/>
        <end position="34"/>
    </location>
</feature>
<proteinExistence type="predicted"/>
<dbReference type="InterPro" id="IPR050525">
    <property type="entry name" value="ECM_Assembly_Org"/>
</dbReference>
<evidence type="ECO:0000256" key="1">
    <source>
        <dbReference type="SAM" id="Phobius"/>
    </source>
</evidence>
<keyword evidence="4" id="KW-1185">Reference proteome</keyword>
<keyword evidence="1" id="KW-0472">Membrane</keyword>
<keyword evidence="1" id="KW-0812">Transmembrane</keyword>
<dbReference type="AlphaFoldDB" id="A0A1H9HY79"/>
<dbReference type="SMART" id="SM00327">
    <property type="entry name" value="VWA"/>
    <property type="match status" value="1"/>
</dbReference>
<evidence type="ECO:0000313" key="4">
    <source>
        <dbReference type="Proteomes" id="UP000199233"/>
    </source>
</evidence>
<dbReference type="RefSeq" id="WP_093286475.1">
    <property type="nucleotide sequence ID" value="NZ_FOFS01000009.1"/>
</dbReference>
<dbReference type="OrthoDB" id="8707694at2"/>
<dbReference type="SUPFAM" id="SSF53300">
    <property type="entry name" value="vWA-like"/>
    <property type="match status" value="1"/>
</dbReference>
<dbReference type="Pfam" id="PF13400">
    <property type="entry name" value="Tad"/>
    <property type="match status" value="1"/>
</dbReference>
<dbReference type="Pfam" id="PF00092">
    <property type="entry name" value="VWA"/>
    <property type="match status" value="1"/>
</dbReference>
<dbReference type="EMBL" id="FOFS01000009">
    <property type="protein sequence ID" value="SEQ67291.1"/>
    <property type="molecule type" value="Genomic_DNA"/>
</dbReference>
<keyword evidence="1" id="KW-1133">Transmembrane helix</keyword>
<sequence>MRHAYPRSIHQKGAALILFVTGLMAMTLMLGLALDGGLLYMARAALSKGVDAAALMGARQLSLGDTTAGSMARSAFDINYAASNLPSRQVSAPSVNISFSTDASGIRRITVNASVRLNTYLIGVLPEFSTVTVASSAQALRAKLVMGLVLDRSGSMSSNGGSSALGPAVQSFVSFFDDSMDRVAMSSFSDAATLNVSLRYNFKTTVTNAAKSLSYSGWTYTHGGLDIARTQVNTVASDPNNNVLHVVVLFTDGYANSFYQANTRCTRSGSFGNYTYNSRNLILVPGSSSSDFRDPATGASVSCPYALSTFYSYKYAANKTRNSTYITEEGGYQAENSAKLIRQDGTLVYAIGLGTDIDKTSLKKIANDRSSSTFNAAQPEGLAVFAPTASDLDLVFKQIASRILLRLTQ</sequence>
<dbReference type="InterPro" id="IPR036465">
    <property type="entry name" value="vWFA_dom_sf"/>
</dbReference>
<dbReference type="PANTHER" id="PTHR24020:SF20">
    <property type="entry name" value="PH DOMAIN-CONTAINING PROTEIN"/>
    <property type="match status" value="1"/>
</dbReference>
<reference evidence="3 4" key="1">
    <citation type="submission" date="2016-10" db="EMBL/GenBank/DDBJ databases">
        <authorList>
            <person name="de Groot N.N."/>
        </authorList>
    </citation>
    <scope>NUCLEOTIDE SEQUENCE [LARGE SCALE GENOMIC DNA]</scope>
    <source>
        <strain evidence="3 4">DSM 25927</strain>
    </source>
</reference>
<dbReference type="InterPro" id="IPR002035">
    <property type="entry name" value="VWF_A"/>
</dbReference>
<organism evidence="3 4">
    <name type="scientific">Solimonas aquatica</name>
    <dbReference type="NCBI Taxonomy" id="489703"/>
    <lineage>
        <taxon>Bacteria</taxon>
        <taxon>Pseudomonadati</taxon>
        <taxon>Pseudomonadota</taxon>
        <taxon>Gammaproteobacteria</taxon>
        <taxon>Nevskiales</taxon>
        <taxon>Nevskiaceae</taxon>
        <taxon>Solimonas</taxon>
    </lineage>
</organism>
<evidence type="ECO:0000259" key="2">
    <source>
        <dbReference type="PROSITE" id="PS50234"/>
    </source>
</evidence>
<dbReference type="PROSITE" id="PS50234">
    <property type="entry name" value="VWFA"/>
    <property type="match status" value="1"/>
</dbReference>
<dbReference type="PANTHER" id="PTHR24020">
    <property type="entry name" value="COLLAGEN ALPHA"/>
    <property type="match status" value="1"/>
</dbReference>
<dbReference type="Proteomes" id="UP000199233">
    <property type="component" value="Unassembled WGS sequence"/>
</dbReference>
<dbReference type="Gene3D" id="3.40.50.410">
    <property type="entry name" value="von Willebrand factor, type A domain"/>
    <property type="match status" value="1"/>
</dbReference>
<gene>
    <name evidence="3" type="ORF">SAMN04488038_10986</name>
</gene>
<protein>
    <submittedName>
        <fullName evidence="3">Flp pilus assembly protein TadG</fullName>
    </submittedName>
</protein>
<evidence type="ECO:0000313" key="3">
    <source>
        <dbReference type="EMBL" id="SEQ67291.1"/>
    </source>
</evidence>
<name>A0A1H9HY79_9GAMM</name>